<evidence type="ECO:0000313" key="4">
    <source>
        <dbReference type="Proteomes" id="UP000283509"/>
    </source>
</evidence>
<name>A0A3R7MUN5_PENVA</name>
<gene>
    <name evidence="3" type="ORF">C7M84_011584</name>
</gene>
<feature type="region of interest" description="Disordered" evidence="1">
    <location>
        <begin position="583"/>
        <end position="602"/>
    </location>
</feature>
<keyword evidence="2" id="KW-0472">Membrane</keyword>
<accession>A0A3R7MUN5</accession>
<dbReference type="EMBL" id="QCYY01002460">
    <property type="protein sequence ID" value="ROT70149.1"/>
    <property type="molecule type" value="Genomic_DNA"/>
</dbReference>
<feature type="transmembrane region" description="Helical" evidence="2">
    <location>
        <begin position="118"/>
        <end position="145"/>
    </location>
</feature>
<evidence type="ECO:0000313" key="3">
    <source>
        <dbReference type="EMBL" id="ROT70149.1"/>
    </source>
</evidence>
<dbReference type="AlphaFoldDB" id="A0A3R7MUN5"/>
<feature type="transmembrane region" description="Helical" evidence="2">
    <location>
        <begin position="214"/>
        <end position="235"/>
    </location>
</feature>
<feature type="transmembrane region" description="Helical" evidence="2">
    <location>
        <begin position="184"/>
        <end position="208"/>
    </location>
</feature>
<reference evidence="3 4" key="2">
    <citation type="submission" date="2019-01" db="EMBL/GenBank/DDBJ databases">
        <title>The decoding of complex shrimp genome reveals the adaptation for benthos swimmer, frequently molting mechanism and breeding impact on genome.</title>
        <authorList>
            <person name="Sun Y."/>
            <person name="Gao Y."/>
            <person name="Yu Y."/>
        </authorList>
    </citation>
    <scope>NUCLEOTIDE SEQUENCE [LARGE SCALE GENOMIC DNA]</scope>
    <source>
        <tissue evidence="3">Muscle</tissue>
    </source>
</reference>
<feature type="compositionally biased region" description="Pro residues" evidence="1">
    <location>
        <begin position="584"/>
        <end position="593"/>
    </location>
</feature>
<keyword evidence="2" id="KW-1133">Transmembrane helix</keyword>
<proteinExistence type="predicted"/>
<reference evidence="3 4" key="1">
    <citation type="submission" date="2018-04" db="EMBL/GenBank/DDBJ databases">
        <authorList>
            <person name="Zhang X."/>
            <person name="Yuan J."/>
            <person name="Li F."/>
            <person name="Xiang J."/>
        </authorList>
    </citation>
    <scope>NUCLEOTIDE SEQUENCE [LARGE SCALE GENOMIC DNA]</scope>
    <source>
        <tissue evidence="3">Muscle</tissue>
    </source>
</reference>
<keyword evidence="4" id="KW-1185">Reference proteome</keyword>
<evidence type="ECO:0000256" key="2">
    <source>
        <dbReference type="SAM" id="Phobius"/>
    </source>
</evidence>
<sequence length="602" mass="65819">MVEGLVVFALVSAPSFLSAISPIFIPPLSFSFCYFSVFFLLSTSSSISFSPSCPSIFMGSSSTSDPSSFFCFSLASQSTSPTYPLLSNPSPSFLPLLTYSSLPLSHLRLSLSSLVQSLLSLSLSLSLFSFSLLSSSLCLLFFFFFWSPLSILSLLYLPRFILSFSPLSFVFYPTFSPISFSHDAFSLSPFSLLLKVSLFFLLLFALSIFCLRPISFFFLPSFSACYSLHTFSLLYISEFLLPSTFSFPFRCLLLSFFSRSYSLSLFASFSSSFSPDVHCALPFSFLSRLYFLFNTPPSPSLLCISSFSSRDSPFRLSLIYFFSLFPPVLKPPLSLLLLSPPSPFLSPFLRDKPRSPSPLILPFSFPSSLFSLFSLSLSFSPLLSSLSLLLPPLSPLPFSNSLPLSLLPFYPPFLSPLPSLSFSLFYPPFPSPSSPSHHPCTRKHFPLTPLSPLLLLSSSSPLYLLLSGSLFPSSFTCFTLSPSPPISLPPSLLLPSPSPPPSSSPLLPRLPLLPPFLPFSPLPPRRLTLPSLPPSLRLLSPPALPPSIARVPLRDPGFAPSSSFPFLPPSLSLYSPPFSLLPSPSLPPSPPSLLPVTSLLPS</sequence>
<protein>
    <submittedName>
        <fullName evidence="3">Uncharacterized protein</fullName>
    </submittedName>
</protein>
<feature type="transmembrane region" description="Helical" evidence="2">
    <location>
        <begin position="151"/>
        <end position="172"/>
    </location>
</feature>
<dbReference type="Proteomes" id="UP000283509">
    <property type="component" value="Unassembled WGS sequence"/>
</dbReference>
<keyword evidence="2" id="KW-0812">Transmembrane</keyword>
<organism evidence="3 4">
    <name type="scientific">Penaeus vannamei</name>
    <name type="common">Whiteleg shrimp</name>
    <name type="synonym">Litopenaeus vannamei</name>
    <dbReference type="NCBI Taxonomy" id="6689"/>
    <lineage>
        <taxon>Eukaryota</taxon>
        <taxon>Metazoa</taxon>
        <taxon>Ecdysozoa</taxon>
        <taxon>Arthropoda</taxon>
        <taxon>Crustacea</taxon>
        <taxon>Multicrustacea</taxon>
        <taxon>Malacostraca</taxon>
        <taxon>Eumalacostraca</taxon>
        <taxon>Eucarida</taxon>
        <taxon>Decapoda</taxon>
        <taxon>Dendrobranchiata</taxon>
        <taxon>Penaeoidea</taxon>
        <taxon>Penaeidae</taxon>
        <taxon>Penaeus</taxon>
    </lineage>
</organism>
<evidence type="ECO:0000256" key="1">
    <source>
        <dbReference type="SAM" id="MobiDB-lite"/>
    </source>
</evidence>
<comment type="caution">
    <text evidence="3">The sequence shown here is derived from an EMBL/GenBank/DDBJ whole genome shotgun (WGS) entry which is preliminary data.</text>
</comment>